<accession>A0A0B6VNM7</accession>
<comment type="similarity">
    <text evidence="6">Belongs to the iron/ascorbate-dependent oxidoreductase family.</text>
</comment>
<dbReference type="Pfam" id="PF14226">
    <property type="entry name" value="DIOX_N"/>
    <property type="match status" value="1"/>
</dbReference>
<evidence type="ECO:0000256" key="2">
    <source>
        <dbReference type="ARBA" id="ARBA00022723"/>
    </source>
</evidence>
<comment type="catalytic activity">
    <reaction evidence="5">
        <text>gibberellin A12 + 2 2-oxoglutarate + 3 O2 + H(+) = gibberellin A9 + 2 succinate + 3 CO2 + 2 H2O</text>
        <dbReference type="Rhea" id="RHEA:60772"/>
        <dbReference type="ChEBI" id="CHEBI:15377"/>
        <dbReference type="ChEBI" id="CHEBI:15378"/>
        <dbReference type="ChEBI" id="CHEBI:15379"/>
        <dbReference type="ChEBI" id="CHEBI:16526"/>
        <dbReference type="ChEBI" id="CHEBI:16810"/>
        <dbReference type="ChEBI" id="CHEBI:30031"/>
        <dbReference type="ChEBI" id="CHEBI:58627"/>
        <dbReference type="ChEBI" id="CHEBI:73255"/>
    </reaction>
    <physiologicalReaction direction="left-to-right" evidence="5">
        <dbReference type="Rhea" id="RHEA:60773"/>
    </physiologicalReaction>
</comment>
<evidence type="ECO:0000256" key="6">
    <source>
        <dbReference type="RuleBase" id="RU003682"/>
    </source>
</evidence>
<evidence type="ECO:0000259" key="7">
    <source>
        <dbReference type="PROSITE" id="PS51471"/>
    </source>
</evidence>
<evidence type="ECO:0000256" key="3">
    <source>
        <dbReference type="ARBA" id="ARBA00023002"/>
    </source>
</evidence>
<dbReference type="SUPFAM" id="SSF51197">
    <property type="entry name" value="Clavaminate synthase-like"/>
    <property type="match status" value="1"/>
</dbReference>
<reference evidence="8" key="1">
    <citation type="submission" date="2014-03" db="EMBL/GenBank/DDBJ databases">
        <title>Fern antheridiogen system is a unique spatiotemporally split gibberellin synthesis pathway.</title>
        <authorList>
            <person name="Tanaka J."/>
            <person name="Yano K."/>
            <person name="Aya K."/>
            <person name="Hirano K."/>
            <person name="Ordonio R.L."/>
            <person name="Takehara S."/>
            <person name="Park S.H."/>
            <person name="Nakajima M."/>
            <person name="Ueguchi-Tanaka M."/>
            <person name="Matsuoka M."/>
        </authorList>
    </citation>
    <scope>NUCLEOTIDE SEQUENCE</scope>
</reference>
<dbReference type="PROSITE" id="PS51471">
    <property type="entry name" value="FE2OG_OXY"/>
    <property type="match status" value="1"/>
</dbReference>
<organism evidence="8">
    <name type="scientific">Lygodium japonicum</name>
    <name type="common">Japanese climbing fern</name>
    <name type="synonym">Ophioglossum japonicum</name>
    <dbReference type="NCBI Taxonomy" id="13824"/>
    <lineage>
        <taxon>Eukaryota</taxon>
        <taxon>Viridiplantae</taxon>
        <taxon>Streptophyta</taxon>
        <taxon>Embryophyta</taxon>
        <taxon>Tracheophyta</taxon>
        <taxon>Polypodiopsida</taxon>
        <taxon>Polypodiidae</taxon>
        <taxon>Schizaeales</taxon>
        <taxon>Lygodiaceae</taxon>
        <taxon>Lygodium</taxon>
    </lineage>
</organism>
<sequence length="376" mass="41817">MASPAVAPATALESFAQATTIPAAFVWPELQKSDAGRVEKQPVMDIPTVDLSLFRRTTTTSTSNADSTTTALAADQQLVAALQLAGRAASTMGFFHVVNHGVDASLVEAAHRHSERLFSLPLERKQMAKRLPGESFGYSSSFAERFSSRLPWKETFSAQSTPVSTIAHYCELVLGDDDEHLHASSSTFEKYCEAMAKIGFEVLEVLELALGVQRGTLQRYFEDYSSILRLNYYPSCRQPSLTFGTGPHTDPVGLTILHQDEVAGLQVLYDDTWYTVPPRKDAFFINIGDTLMALSNKRFKSGVHRALVNSFAGRKSMAFFFNPPYEATLSPPEELVDESNPRAYQDFTWGKLLYFTQSVYRTGVNSIDDFNEWQSK</sequence>
<dbReference type="EMBL" id="AB915789">
    <property type="protein sequence ID" value="BAQ20603.1"/>
    <property type="molecule type" value="mRNA"/>
</dbReference>
<dbReference type="FunFam" id="2.60.120.330:FF:000003">
    <property type="entry name" value="Gibberellin 20 oxidase 2"/>
    <property type="match status" value="1"/>
</dbReference>
<evidence type="ECO:0000256" key="4">
    <source>
        <dbReference type="ARBA" id="ARBA00023004"/>
    </source>
</evidence>
<dbReference type="Pfam" id="PF03171">
    <property type="entry name" value="2OG-FeII_Oxy"/>
    <property type="match status" value="1"/>
</dbReference>
<dbReference type="InterPro" id="IPR005123">
    <property type="entry name" value="Oxoglu/Fe-dep_dioxygenase_dom"/>
</dbReference>
<dbReference type="InterPro" id="IPR027443">
    <property type="entry name" value="IPNS-like_sf"/>
</dbReference>
<name>A0A0B6VNM7_LYGJA</name>
<dbReference type="InterPro" id="IPR044861">
    <property type="entry name" value="IPNS-like_FE2OG_OXY"/>
</dbReference>
<dbReference type="InterPro" id="IPR026992">
    <property type="entry name" value="DIOX_N"/>
</dbReference>
<dbReference type="PANTHER" id="PTHR47990">
    <property type="entry name" value="2-OXOGLUTARATE (2OG) AND FE(II)-DEPENDENT OXYGENASE SUPERFAMILY PROTEIN-RELATED"/>
    <property type="match status" value="1"/>
</dbReference>
<gene>
    <name evidence="8" type="primary">LjGA20ox</name>
</gene>
<comment type="cofactor">
    <cofactor evidence="1">
        <name>L-ascorbate</name>
        <dbReference type="ChEBI" id="CHEBI:38290"/>
    </cofactor>
</comment>
<dbReference type="GO" id="GO:0016491">
    <property type="term" value="F:oxidoreductase activity"/>
    <property type="evidence" value="ECO:0007669"/>
    <property type="project" value="UniProtKB-KW"/>
</dbReference>
<proteinExistence type="evidence at transcript level"/>
<keyword evidence="2 6" id="KW-0479">Metal-binding</keyword>
<feature type="domain" description="Fe2OG dioxygenase" evidence="7">
    <location>
        <begin position="223"/>
        <end position="323"/>
    </location>
</feature>
<dbReference type="InterPro" id="IPR050231">
    <property type="entry name" value="Iron_ascorbate_oxido_reductase"/>
</dbReference>
<evidence type="ECO:0000313" key="8">
    <source>
        <dbReference type="EMBL" id="BAQ20603.1"/>
    </source>
</evidence>
<evidence type="ECO:0000256" key="5">
    <source>
        <dbReference type="ARBA" id="ARBA00050508"/>
    </source>
</evidence>
<protein>
    <submittedName>
        <fullName evidence="8">Gibberellin 20 oxidase</fullName>
    </submittedName>
</protein>
<evidence type="ECO:0000256" key="1">
    <source>
        <dbReference type="ARBA" id="ARBA00001961"/>
    </source>
</evidence>
<dbReference type="GO" id="GO:0046872">
    <property type="term" value="F:metal ion binding"/>
    <property type="evidence" value="ECO:0007669"/>
    <property type="project" value="UniProtKB-KW"/>
</dbReference>
<keyword evidence="3 6" id="KW-0560">Oxidoreductase</keyword>
<dbReference type="Gene3D" id="2.60.120.330">
    <property type="entry name" value="B-lactam Antibiotic, Isopenicillin N Synthase, Chain"/>
    <property type="match status" value="1"/>
</dbReference>
<keyword evidence="4 6" id="KW-0408">Iron</keyword>
<dbReference type="PRINTS" id="PR00682">
    <property type="entry name" value="IPNSYNTHASE"/>
</dbReference>
<dbReference type="GO" id="GO:0009685">
    <property type="term" value="P:gibberellin metabolic process"/>
    <property type="evidence" value="ECO:0007669"/>
    <property type="project" value="UniProtKB-ARBA"/>
</dbReference>
<dbReference type="AlphaFoldDB" id="A0A0B6VNM7"/>